<dbReference type="GO" id="GO:0016887">
    <property type="term" value="F:ATP hydrolysis activity"/>
    <property type="evidence" value="ECO:0007669"/>
    <property type="project" value="InterPro"/>
</dbReference>
<accession>Q21AL2</accession>
<dbReference type="SUPFAM" id="SSF52540">
    <property type="entry name" value="P-loop containing nucleoside triphosphate hydrolases"/>
    <property type="match status" value="1"/>
</dbReference>
<dbReference type="HOGENOM" id="CLU_028965_2_0_5"/>
<dbReference type="InterPro" id="IPR003959">
    <property type="entry name" value="ATPase_AAA_core"/>
</dbReference>
<dbReference type="KEGG" id="rpc:RPC_1004"/>
<dbReference type="STRING" id="316056.RPC_1004"/>
<dbReference type="Gene3D" id="3.40.50.300">
    <property type="entry name" value="P-loop containing nucleotide triphosphate hydrolases"/>
    <property type="match status" value="1"/>
</dbReference>
<feature type="domain" description="ATPase AAA-type core" evidence="1">
    <location>
        <begin position="409"/>
        <end position="479"/>
    </location>
</feature>
<dbReference type="InterPro" id="IPR051396">
    <property type="entry name" value="Bact_Antivir_Def_Nuclease"/>
</dbReference>
<dbReference type="InterPro" id="IPR027417">
    <property type="entry name" value="P-loop_NTPase"/>
</dbReference>
<sequence>MRVVFRGRATRRTKPSPLDEGDVLELLANDWDDFGFGTLFGVTCRVGEVSLDLDYLRLLVEDENPSRVKLQQLLSDGWDGNFPIPDTNYISVPSDISFYQQLEGVIGIERTIDVALALRDASYLVNVVRDEIAVALTQTTGFGRSLQRERGSIKAYFDGWRVLDNQHIAVLDLGFAFENVFGERSALDLKYQSSSPFPHDINVLIGPNGHGKSQVLHQMVRDWISPSDDTEFGFVRKPNLSRMVVVSYSPFEHFPVDLAGKRLKDVDAYKYFGFRGRRAPSEANRRGRIALSHEFPKRDAARSLLDCLSDDQKYQSIRDWANKVQTVEGVLRSAIDFDFATVEIPLARRARSLFAADTTVEPLSIMTGDDEERRQFLPIASDRIGVLDAAKVLDSLVEESGVTFFKDEEPIELSSGQRLFAYIVINILGAIKRNSLILVDEPELFLHPTLEVQFVGMLKRILKSFNSKALLATHSVVTVREVPADCVHVFDKGEDFLLVRHPPFQTFGGDIQRISSYVFGDSHVSKPFEDWITEQLAEFGSADELLAALGDGVNEELIVRIRATGRE</sequence>
<reference evidence="2" key="1">
    <citation type="submission" date="2006-03" db="EMBL/GenBank/DDBJ databases">
        <title>Complete sequence of Rhodopseudomonas palustris BisB18.</title>
        <authorList>
            <consortium name="US DOE Joint Genome Institute"/>
            <person name="Copeland A."/>
            <person name="Lucas S."/>
            <person name="Lapidus A."/>
            <person name="Barry K."/>
            <person name="Detter J.C."/>
            <person name="Glavina del Rio T."/>
            <person name="Hammon N."/>
            <person name="Israni S."/>
            <person name="Dalin E."/>
            <person name="Tice H."/>
            <person name="Pitluck S."/>
            <person name="Chain P."/>
            <person name="Malfatti S."/>
            <person name="Shin M."/>
            <person name="Vergez L."/>
            <person name="Schmutz J."/>
            <person name="Larimer F."/>
            <person name="Land M."/>
            <person name="Hauser L."/>
            <person name="Pelletier D.A."/>
            <person name="Kyrpides N."/>
            <person name="Anderson I."/>
            <person name="Oda Y."/>
            <person name="Harwood C.S."/>
            <person name="Richardson P."/>
        </authorList>
    </citation>
    <scope>NUCLEOTIDE SEQUENCE [LARGE SCALE GENOMIC DNA]</scope>
    <source>
        <strain evidence="2">BisB18</strain>
    </source>
</reference>
<name>Q21AL2_RHOPB</name>
<dbReference type="EMBL" id="CP000301">
    <property type="protein sequence ID" value="ABD86574.1"/>
    <property type="molecule type" value="Genomic_DNA"/>
</dbReference>
<evidence type="ECO:0000259" key="1">
    <source>
        <dbReference type="Pfam" id="PF13304"/>
    </source>
</evidence>
<dbReference type="Pfam" id="PF13304">
    <property type="entry name" value="AAA_21"/>
    <property type="match status" value="1"/>
</dbReference>
<dbReference type="OrthoDB" id="9816534at2"/>
<gene>
    <name evidence="2" type="ordered locus">RPC_1004</name>
</gene>
<dbReference type="eggNOG" id="COG4637">
    <property type="taxonomic scope" value="Bacteria"/>
</dbReference>
<dbReference type="AlphaFoldDB" id="Q21AL2"/>
<proteinExistence type="predicted"/>
<protein>
    <recommendedName>
        <fullName evidence="1">ATPase AAA-type core domain-containing protein</fullName>
    </recommendedName>
</protein>
<evidence type="ECO:0000313" key="2">
    <source>
        <dbReference type="EMBL" id="ABD86574.1"/>
    </source>
</evidence>
<dbReference type="PANTHER" id="PTHR43581">
    <property type="entry name" value="ATP/GTP PHOSPHATASE"/>
    <property type="match status" value="1"/>
</dbReference>
<dbReference type="PANTHER" id="PTHR43581:SF2">
    <property type="entry name" value="EXCINUCLEASE ATPASE SUBUNIT"/>
    <property type="match status" value="1"/>
</dbReference>
<organism evidence="2">
    <name type="scientific">Rhodopseudomonas palustris (strain BisB18)</name>
    <dbReference type="NCBI Taxonomy" id="316056"/>
    <lineage>
        <taxon>Bacteria</taxon>
        <taxon>Pseudomonadati</taxon>
        <taxon>Pseudomonadota</taxon>
        <taxon>Alphaproteobacteria</taxon>
        <taxon>Hyphomicrobiales</taxon>
        <taxon>Nitrobacteraceae</taxon>
        <taxon>Rhodopseudomonas</taxon>
    </lineage>
</organism>
<dbReference type="RefSeq" id="WP_011471479.1">
    <property type="nucleotide sequence ID" value="NC_007925.1"/>
</dbReference>
<dbReference type="GO" id="GO:0005524">
    <property type="term" value="F:ATP binding"/>
    <property type="evidence" value="ECO:0007669"/>
    <property type="project" value="InterPro"/>
</dbReference>